<evidence type="ECO:0000259" key="5">
    <source>
        <dbReference type="Pfam" id="PF02120"/>
    </source>
</evidence>
<dbReference type="InterPro" id="IPR038610">
    <property type="entry name" value="FliK-like_C_sf"/>
</dbReference>
<proteinExistence type="inferred from homology"/>
<feature type="compositionally biased region" description="Low complexity" evidence="4">
    <location>
        <begin position="17"/>
        <end position="26"/>
    </location>
</feature>
<feature type="compositionally biased region" description="Polar residues" evidence="4">
    <location>
        <begin position="218"/>
        <end position="246"/>
    </location>
</feature>
<evidence type="ECO:0000256" key="1">
    <source>
        <dbReference type="ARBA" id="ARBA00003944"/>
    </source>
</evidence>
<feature type="region of interest" description="Disordered" evidence="4">
    <location>
        <begin position="342"/>
        <end position="363"/>
    </location>
</feature>
<keyword evidence="7" id="KW-1185">Reference proteome</keyword>
<dbReference type="PRINTS" id="PR01007">
    <property type="entry name" value="FLGHOOKFLIK"/>
</dbReference>
<dbReference type="InterPro" id="IPR052563">
    <property type="entry name" value="FliK"/>
</dbReference>
<protein>
    <submittedName>
        <fullName evidence="6">Flagellar hook-length control protein FliK</fullName>
    </submittedName>
</protein>
<feature type="compositionally biased region" description="Basic and acidic residues" evidence="4">
    <location>
        <begin position="205"/>
        <end position="216"/>
    </location>
</feature>
<accession>A0ABV2CM51</accession>
<organism evidence="6 7">
    <name type="scientific">Uliginosibacterium paludis</name>
    <dbReference type="NCBI Taxonomy" id="1615952"/>
    <lineage>
        <taxon>Bacteria</taxon>
        <taxon>Pseudomonadati</taxon>
        <taxon>Pseudomonadota</taxon>
        <taxon>Betaproteobacteria</taxon>
        <taxon>Rhodocyclales</taxon>
        <taxon>Zoogloeaceae</taxon>
        <taxon>Uliginosibacterium</taxon>
    </lineage>
</organism>
<comment type="caution">
    <text evidence="6">The sequence shown here is derived from an EMBL/GenBank/DDBJ whole genome shotgun (WGS) entry which is preliminary data.</text>
</comment>
<feature type="region of interest" description="Disordered" evidence="4">
    <location>
        <begin position="102"/>
        <end position="121"/>
    </location>
</feature>
<reference evidence="6 7" key="1">
    <citation type="submission" date="2024-07" db="EMBL/GenBank/DDBJ databases">
        <title>Uliginosibacterium paludis KCTC:42655.</title>
        <authorList>
            <person name="Kim M.K."/>
        </authorList>
    </citation>
    <scope>NUCLEOTIDE SEQUENCE [LARGE SCALE GENOMIC DNA]</scope>
    <source>
        <strain evidence="6 7">KCTC 42655</strain>
    </source>
</reference>
<keyword evidence="3" id="KW-1005">Bacterial flagellum biogenesis</keyword>
<feature type="compositionally biased region" description="Low complexity" evidence="4">
    <location>
        <begin position="345"/>
        <end position="363"/>
    </location>
</feature>
<feature type="compositionally biased region" description="Low complexity" evidence="4">
    <location>
        <begin position="48"/>
        <end position="65"/>
    </location>
</feature>
<feature type="domain" description="Flagellar hook-length control protein-like C-terminal" evidence="5">
    <location>
        <begin position="270"/>
        <end position="351"/>
    </location>
</feature>
<dbReference type="EMBL" id="JBEWLZ010000001">
    <property type="protein sequence ID" value="MET1488582.1"/>
    <property type="molecule type" value="Genomic_DNA"/>
</dbReference>
<dbReference type="Gene3D" id="3.30.750.140">
    <property type="match status" value="1"/>
</dbReference>
<comment type="function">
    <text evidence="1">Controls the length of the flagellar hook.</text>
</comment>
<evidence type="ECO:0000256" key="3">
    <source>
        <dbReference type="ARBA" id="ARBA00022795"/>
    </source>
</evidence>
<feature type="region of interest" description="Disordered" evidence="4">
    <location>
        <begin position="1"/>
        <end position="28"/>
    </location>
</feature>
<gene>
    <name evidence="6" type="ORF">ABVT11_01990</name>
</gene>
<name>A0ABV2CM51_9RHOO</name>
<dbReference type="InterPro" id="IPR001635">
    <property type="entry name" value="Flag_hook_Flik"/>
</dbReference>
<feature type="compositionally biased region" description="Polar residues" evidence="4">
    <location>
        <begin position="379"/>
        <end position="397"/>
    </location>
</feature>
<feature type="region of interest" description="Disordered" evidence="4">
    <location>
        <begin position="184"/>
        <end position="260"/>
    </location>
</feature>
<dbReference type="CDD" id="cd17470">
    <property type="entry name" value="T3SS_Flik_C"/>
    <property type="match status" value="1"/>
</dbReference>
<dbReference type="Pfam" id="PF02120">
    <property type="entry name" value="Flg_hook"/>
    <property type="match status" value="1"/>
</dbReference>
<dbReference type="RefSeq" id="WP_345926824.1">
    <property type="nucleotide sequence ID" value="NZ_JBDIVF010000003.1"/>
</dbReference>
<dbReference type="InterPro" id="IPR021136">
    <property type="entry name" value="Flagellar_hook_control-like_C"/>
</dbReference>
<evidence type="ECO:0000313" key="7">
    <source>
        <dbReference type="Proteomes" id="UP001548590"/>
    </source>
</evidence>
<dbReference type="PANTHER" id="PTHR37533">
    <property type="entry name" value="FLAGELLAR HOOK-LENGTH CONTROL PROTEIN"/>
    <property type="match status" value="1"/>
</dbReference>
<sequence length="397" mass="40177">MAEASISPLLVNPAPTPQAAPAAVQPKADEGAPKFYQVLKERSASNTEKAAAKSAGKSAEPAESKTASGNEALATTAAQDTEGLSGSEDALLRLLDLPGRMTGLGKDKTLPEEGGDEAAGTLAGDASALPQITDPAAAAAALAASAAKLAGNADRTAQAGAEAAEQQTDILDQGKRGAGREAIPVEVAPEEVSTEASTAALGTERAGKASHAEADKSFASTLAAAQNHAATGTSHAAVTETPNQSAAPLPRHEVTTPVSSRNWADDVSQKVSWVATRDNGRAELVLNPAHLGRIEVSINLNGEHATAAFVAANATAREALQDAMPRLREVLAQSGIQLGQTSVDAGTSGQAQADQQQAGRSQSAFSRYAGNALPDPVVSGSSRAAMQRGNSMIDTFA</sequence>
<dbReference type="Proteomes" id="UP001548590">
    <property type="component" value="Unassembled WGS sequence"/>
</dbReference>
<dbReference type="PANTHER" id="PTHR37533:SF2">
    <property type="entry name" value="FLAGELLAR HOOK-LENGTH CONTROL PROTEIN"/>
    <property type="match status" value="1"/>
</dbReference>
<keyword evidence="6" id="KW-0969">Cilium</keyword>
<feature type="region of interest" description="Disordered" evidence="4">
    <location>
        <begin position="376"/>
        <end position="397"/>
    </location>
</feature>
<comment type="similarity">
    <text evidence="2">Belongs to the FliK family.</text>
</comment>
<evidence type="ECO:0000256" key="4">
    <source>
        <dbReference type="SAM" id="MobiDB-lite"/>
    </source>
</evidence>
<evidence type="ECO:0000256" key="2">
    <source>
        <dbReference type="ARBA" id="ARBA00009149"/>
    </source>
</evidence>
<evidence type="ECO:0000313" key="6">
    <source>
        <dbReference type="EMBL" id="MET1488582.1"/>
    </source>
</evidence>
<keyword evidence="6" id="KW-0282">Flagellum</keyword>
<feature type="region of interest" description="Disordered" evidence="4">
    <location>
        <begin position="42"/>
        <end position="70"/>
    </location>
</feature>
<keyword evidence="6" id="KW-0966">Cell projection</keyword>